<name>A0A4P6Q1E5_9ACTN</name>
<gene>
    <name evidence="2" type="ORF">EKD16_10620</name>
</gene>
<accession>A0A4P6Q1E5</accession>
<dbReference type="EMBL" id="CP036455">
    <property type="protein sequence ID" value="QBI53910.1"/>
    <property type="molecule type" value="Genomic_DNA"/>
</dbReference>
<dbReference type="Proteomes" id="UP000292235">
    <property type="component" value="Chromosome"/>
</dbReference>
<evidence type="ECO:0000313" key="2">
    <source>
        <dbReference type="EMBL" id="QBI53910.1"/>
    </source>
</evidence>
<feature type="compositionally biased region" description="Basic residues" evidence="1">
    <location>
        <begin position="58"/>
        <end position="67"/>
    </location>
</feature>
<feature type="compositionally biased region" description="Low complexity" evidence="1">
    <location>
        <begin position="31"/>
        <end position="40"/>
    </location>
</feature>
<feature type="compositionally biased region" description="Basic and acidic residues" evidence="1">
    <location>
        <begin position="206"/>
        <end position="221"/>
    </location>
</feature>
<organism evidence="2 3">
    <name type="scientific">Streptomonospora litoralis</name>
    <dbReference type="NCBI Taxonomy" id="2498135"/>
    <lineage>
        <taxon>Bacteria</taxon>
        <taxon>Bacillati</taxon>
        <taxon>Actinomycetota</taxon>
        <taxon>Actinomycetes</taxon>
        <taxon>Streptosporangiales</taxon>
        <taxon>Nocardiopsidaceae</taxon>
        <taxon>Streptomonospora</taxon>
    </lineage>
</organism>
<proteinExistence type="predicted"/>
<dbReference type="KEGG" id="strr:EKD16_10620"/>
<feature type="region of interest" description="Disordered" evidence="1">
    <location>
        <begin position="184"/>
        <end position="268"/>
    </location>
</feature>
<evidence type="ECO:0000256" key="1">
    <source>
        <dbReference type="SAM" id="MobiDB-lite"/>
    </source>
</evidence>
<sequence length="268" mass="28417">MTWRKSGGEGGGWLGPRSSGRVPAGGGCGGAATATMGPGPRSSVRCSPVARPAGAARAPRRRARGGRRWWSPAPAAGGRAVAAAARLSARACGALGGGHAARLRATRCTYVRRHRHRRRPEVPPPHRDSAIRNNAGCFVHQCPISQWVRGRAAAATAHEARRMARKQPRSQLFVRLVATASAEAARKTGIDPKSPPHRGVRLSEATPRRNERRGVAPDPRSRAPPGRASARDRAPPRGLRPVPARQGTRRDPAGAPAPVGPLCRSIRR</sequence>
<protein>
    <submittedName>
        <fullName evidence="2">Uncharacterized protein</fullName>
    </submittedName>
</protein>
<keyword evidence="3" id="KW-1185">Reference proteome</keyword>
<feature type="region of interest" description="Disordered" evidence="1">
    <location>
        <begin position="1"/>
        <end position="75"/>
    </location>
</feature>
<dbReference type="AlphaFoldDB" id="A0A4P6Q1E5"/>
<evidence type="ECO:0000313" key="3">
    <source>
        <dbReference type="Proteomes" id="UP000292235"/>
    </source>
</evidence>
<reference evidence="2 3" key="1">
    <citation type="submission" date="2019-02" db="EMBL/GenBank/DDBJ databases">
        <authorList>
            <person name="Khodamoradi S."/>
            <person name="Hahnke R.L."/>
            <person name="Kaempfer P."/>
            <person name="Schumann P."/>
            <person name="Rohde M."/>
            <person name="Steinert M."/>
            <person name="Luzhetskyy A."/>
            <person name="Wink J."/>
            <person name="Ruckert C."/>
        </authorList>
    </citation>
    <scope>NUCLEOTIDE SEQUENCE [LARGE SCALE GENOMIC DNA]</scope>
    <source>
        <strain evidence="2 3">M2</strain>
    </source>
</reference>